<keyword evidence="4" id="KW-1185">Reference proteome</keyword>
<organism evidence="1 4">
    <name type="scientific">Plasmodium ovale wallikeri</name>
    <dbReference type="NCBI Taxonomy" id="864142"/>
    <lineage>
        <taxon>Eukaryota</taxon>
        <taxon>Sar</taxon>
        <taxon>Alveolata</taxon>
        <taxon>Apicomplexa</taxon>
        <taxon>Aconoidasida</taxon>
        <taxon>Haemosporida</taxon>
        <taxon>Plasmodiidae</taxon>
        <taxon>Plasmodium</taxon>
        <taxon>Plasmodium (Plasmodium)</taxon>
    </lineage>
</organism>
<accession>A0A1A8Z1G7</accession>
<name>A0A1A8Z1G7_PLAOA</name>
<dbReference type="EMBL" id="FLRE01000137">
    <property type="protein sequence ID" value="SBT38445.1"/>
    <property type="molecule type" value="Genomic_DNA"/>
</dbReference>
<evidence type="ECO:0000313" key="2">
    <source>
        <dbReference type="EMBL" id="SBT38445.1"/>
    </source>
</evidence>
<dbReference type="AlphaFoldDB" id="A0A1A8Z1G7"/>
<evidence type="ECO:0000313" key="3">
    <source>
        <dbReference type="Proteomes" id="UP000078550"/>
    </source>
</evidence>
<dbReference type="Proteomes" id="UP000078550">
    <property type="component" value="Unassembled WGS sequence"/>
</dbReference>
<proteinExistence type="predicted"/>
<dbReference type="Proteomes" id="UP000078555">
    <property type="component" value="Unassembled WGS sequence"/>
</dbReference>
<reference evidence="3 4" key="1">
    <citation type="submission" date="2016-05" db="EMBL/GenBank/DDBJ databases">
        <authorList>
            <person name="Naeem Raeece"/>
        </authorList>
    </citation>
    <scope>NUCLEOTIDE SEQUENCE [LARGE SCALE GENOMIC DNA]</scope>
</reference>
<reference evidence="1" key="2">
    <citation type="submission" date="2016-05" db="EMBL/GenBank/DDBJ databases">
        <authorList>
            <person name="Lavstsen T."/>
            <person name="Jespersen J.S."/>
        </authorList>
    </citation>
    <scope>NUCLEOTIDE SEQUENCE [LARGE SCALE GENOMIC DNA]</scope>
</reference>
<protein>
    <submittedName>
        <fullName evidence="1">Uncharacterized protein</fullName>
    </submittedName>
</protein>
<gene>
    <name evidence="1" type="ORF">POVWA1_036550</name>
    <name evidence="2" type="ORF">POVWA2_035850</name>
</gene>
<dbReference type="EMBL" id="FLRD01000106">
    <property type="protein sequence ID" value="SBT37748.1"/>
    <property type="molecule type" value="Genomic_DNA"/>
</dbReference>
<evidence type="ECO:0000313" key="1">
    <source>
        <dbReference type="EMBL" id="SBT37748.1"/>
    </source>
</evidence>
<evidence type="ECO:0000313" key="4">
    <source>
        <dbReference type="Proteomes" id="UP000078555"/>
    </source>
</evidence>
<sequence length="115" mass="13124">MRFGKTHIIFSCKVRDAWKKPIKGSHMSTYHSQVEVKTVFSLLTFLGIFSIGEGLLNMPCEFAPSAPPLQVKKEIPPVWMNYSMHLIFMNVNESSNLIPHEIASRISTFTIRENV</sequence>